<dbReference type="Pfam" id="PF10988">
    <property type="entry name" value="DUF2807"/>
    <property type="match status" value="1"/>
</dbReference>
<evidence type="ECO:0000256" key="1">
    <source>
        <dbReference type="SAM" id="SignalP"/>
    </source>
</evidence>
<feature type="signal peptide" evidence="1">
    <location>
        <begin position="1"/>
        <end position="20"/>
    </location>
</feature>
<dbReference type="STRING" id="229920.ADM99_15790"/>
<dbReference type="PROSITE" id="PS00018">
    <property type="entry name" value="EF_HAND_1"/>
    <property type="match status" value="1"/>
</dbReference>
<evidence type="ECO:0000259" key="2">
    <source>
        <dbReference type="Pfam" id="PF10988"/>
    </source>
</evidence>
<feature type="domain" description="Putative auto-transporter adhesin head GIN" evidence="2">
    <location>
        <begin position="42"/>
        <end position="225"/>
    </location>
</feature>
<sequence length="240" mass="25323">MNKKLISVFCLILMAFGLSACGTTIVRGSGNIITENRDVSHFNSMAFSVPGDLIITQGNEESLKIEAEDNLVPYIITEVRGNTLHIYADPRKLAFLNPRKPMRFEVTLKELKSLDLSGSGSISSKEIKTDTLDANISGSGRMDFENLTANTLNIDLSGSGVVALKGNVETESLDVSGSGDCDLSGLTSKSASINISGSGKTSVNATDNLDLNISGSGNLTYTGNPHITQSISGSGKIISK</sequence>
<dbReference type="RefSeq" id="WP_062422476.1">
    <property type="nucleotide sequence ID" value="NZ_BBYA01000010.1"/>
</dbReference>
<reference evidence="3 4" key="1">
    <citation type="submission" date="2015-07" db="EMBL/GenBank/DDBJ databases">
        <title>Genome sequence of Leptolinea tardivitalis DSM 16556.</title>
        <authorList>
            <person name="Hemp J."/>
            <person name="Ward L.M."/>
            <person name="Pace L.A."/>
            <person name="Fischer W.W."/>
        </authorList>
    </citation>
    <scope>NUCLEOTIDE SEQUENCE [LARGE SCALE GENOMIC DNA]</scope>
    <source>
        <strain evidence="3 4">YMTK-2</strain>
    </source>
</reference>
<dbReference type="Gene3D" id="2.160.20.120">
    <property type="match status" value="1"/>
</dbReference>
<dbReference type="AlphaFoldDB" id="A0A0P6WLA5"/>
<dbReference type="PROSITE" id="PS51257">
    <property type="entry name" value="PROKAR_LIPOPROTEIN"/>
    <property type="match status" value="1"/>
</dbReference>
<feature type="chain" id="PRO_5006132509" description="Putative auto-transporter adhesin head GIN domain-containing protein" evidence="1">
    <location>
        <begin position="21"/>
        <end position="240"/>
    </location>
</feature>
<protein>
    <recommendedName>
        <fullName evidence="2">Putative auto-transporter adhesin head GIN domain-containing protein</fullName>
    </recommendedName>
</protein>
<dbReference type="OrthoDB" id="155010at2"/>
<name>A0A0P6WLA5_9CHLR</name>
<evidence type="ECO:0000313" key="4">
    <source>
        <dbReference type="Proteomes" id="UP000050430"/>
    </source>
</evidence>
<keyword evidence="1" id="KW-0732">Signal</keyword>
<keyword evidence="4" id="KW-1185">Reference proteome</keyword>
<dbReference type="EMBL" id="LGCK01000014">
    <property type="protein sequence ID" value="KPL70573.1"/>
    <property type="molecule type" value="Genomic_DNA"/>
</dbReference>
<comment type="caution">
    <text evidence="3">The sequence shown here is derived from an EMBL/GenBank/DDBJ whole genome shotgun (WGS) entry which is preliminary data.</text>
</comment>
<dbReference type="PANTHER" id="PTHR39200:SF1">
    <property type="entry name" value="AUTO-TRANSPORTER ADHESIN HEAD GIN DOMAIN-CONTAINING PROTEIN-RELATED"/>
    <property type="match status" value="1"/>
</dbReference>
<accession>A0A0P6WLA5</accession>
<gene>
    <name evidence="3" type="ORF">ADM99_15790</name>
</gene>
<dbReference type="InterPro" id="IPR021255">
    <property type="entry name" value="DUF2807"/>
</dbReference>
<evidence type="ECO:0000313" key="3">
    <source>
        <dbReference type="EMBL" id="KPL70573.1"/>
    </source>
</evidence>
<proteinExistence type="predicted"/>
<organism evidence="3 4">
    <name type="scientific">Leptolinea tardivitalis</name>
    <dbReference type="NCBI Taxonomy" id="229920"/>
    <lineage>
        <taxon>Bacteria</taxon>
        <taxon>Bacillati</taxon>
        <taxon>Chloroflexota</taxon>
        <taxon>Anaerolineae</taxon>
        <taxon>Anaerolineales</taxon>
        <taxon>Anaerolineaceae</taxon>
        <taxon>Leptolinea</taxon>
    </lineage>
</organism>
<dbReference type="InterPro" id="IPR018247">
    <property type="entry name" value="EF_Hand_1_Ca_BS"/>
</dbReference>
<dbReference type="PANTHER" id="PTHR39200">
    <property type="entry name" value="HYPOTHETICAL EXPORTED PROTEIN"/>
    <property type="match status" value="1"/>
</dbReference>
<dbReference type="Proteomes" id="UP000050430">
    <property type="component" value="Unassembled WGS sequence"/>
</dbReference>